<dbReference type="PANTHER" id="PTHR44688:SF16">
    <property type="entry name" value="DNA-BINDING TRANSCRIPTIONAL ACTIVATOR DEVR_DOSR"/>
    <property type="match status" value="1"/>
</dbReference>
<evidence type="ECO:0000313" key="6">
    <source>
        <dbReference type="EMBL" id="EDY55580.1"/>
    </source>
</evidence>
<accession>B5HRX4</accession>
<dbReference type="InterPro" id="IPR036388">
    <property type="entry name" value="WH-like_DNA-bd_sf"/>
</dbReference>
<dbReference type="PANTHER" id="PTHR44688">
    <property type="entry name" value="DNA-BINDING TRANSCRIPTIONAL ACTIVATOR DEVR_DOSR"/>
    <property type="match status" value="1"/>
</dbReference>
<feature type="compositionally biased region" description="Basic and acidic residues" evidence="4">
    <location>
        <begin position="15"/>
        <end position="35"/>
    </location>
</feature>
<dbReference type="Pfam" id="PF25873">
    <property type="entry name" value="WHD_MalT"/>
    <property type="match status" value="1"/>
</dbReference>
<evidence type="ECO:0000256" key="1">
    <source>
        <dbReference type="ARBA" id="ARBA00023015"/>
    </source>
</evidence>
<evidence type="ECO:0000256" key="4">
    <source>
        <dbReference type="SAM" id="MobiDB-lite"/>
    </source>
</evidence>
<sequence>MPEVVRIAGSGAEGSVRRGPESADAHAEGGERADAEAGQFQRVPAGEGDLRRFVCDGVRGHGVSPVAWPRVVAGDSRRTGCRRTTPPRDVPGVVELAESASGCGTRPQVGSVVTSDIPKRPLLAVKQVIPPARAGSVPRERLQRQLRLADTRLTVVVAPAGWGKTSLLSGWAADPEEKRRIAWVSLDDGDDEPVRFWSYVLTALHNAGDAISAGPLQALDATGVSPVDLALPMLLNELAATTVPHVLVLDDYHLLADQRIHEAVEYLVTYLPASLRIVIASRTDPPLPIARLRARGDLTELRAAQLRFSPEEAAALVAAVSGHDLDGVVATAVWERTEGWAAGLQLAALALRADPTKGHADDRHLLDYFTAEVLPGLAPRHRDLLVRAAPLERLSGPLCDAALQVTGSAEVLSDLVRADLFVAALDDEQHWYRCHHLLREVLGREATADPREVLGHAAAWFADENRIDDAVHHLLRAGRDDEAAELMLRTAESWFFPRGTAATYLRFGERLSSRTVGPELAYSLAFAAALCGDQDRVNRWLDVCEAGSTPDTVLPGWHSFRGAVLTVRAGFGMSDAEAAQSVALARQALELETAGGATAHPHVPATLGGVLARDGRFDEAATLLFDVWQQRRRGSWPLWTVMAVAGMLAVSLVEAGRGEDCDRVLREAGPTADAVEGDGREASTPGLAALRIAAGRRSYLNADVEAAAVRLRRAVTLAELHPRPTTLFLGLLYLADAELACGDRPAARAALARAREVVEEEPVSAFAKRRLEESEARLGRVGARTAVRSGVLAEELTDRELSILRALQGSATQREIGAAMFLSINTVKAYNKSLYRKLGVASRQDAVAAARELGMI</sequence>
<keyword evidence="1" id="KW-0805">Transcription regulation</keyword>
<dbReference type="PROSITE" id="PS50043">
    <property type="entry name" value="HTH_LUXR_2"/>
    <property type="match status" value="1"/>
</dbReference>
<dbReference type="InterPro" id="IPR011990">
    <property type="entry name" value="TPR-like_helical_dom_sf"/>
</dbReference>
<dbReference type="Gene3D" id="1.10.10.10">
    <property type="entry name" value="Winged helix-like DNA-binding domain superfamily/Winged helix DNA-binding domain"/>
    <property type="match status" value="1"/>
</dbReference>
<proteinExistence type="predicted"/>
<evidence type="ECO:0000259" key="5">
    <source>
        <dbReference type="PROSITE" id="PS50043"/>
    </source>
</evidence>
<dbReference type="AlphaFoldDB" id="B5HRX4"/>
<protein>
    <submittedName>
        <fullName evidence="6">Transcriptional regulator</fullName>
    </submittedName>
</protein>
<dbReference type="Proteomes" id="UP000002785">
    <property type="component" value="Chromosome"/>
</dbReference>
<dbReference type="InterPro" id="IPR000792">
    <property type="entry name" value="Tscrpt_reg_LuxR_C"/>
</dbReference>
<dbReference type="SUPFAM" id="SSF52540">
    <property type="entry name" value="P-loop containing nucleoside triphosphate hydrolases"/>
    <property type="match status" value="1"/>
</dbReference>
<evidence type="ECO:0000256" key="3">
    <source>
        <dbReference type="ARBA" id="ARBA00023163"/>
    </source>
</evidence>
<name>B5HRX4_STRX2</name>
<dbReference type="Gene3D" id="1.25.40.10">
    <property type="entry name" value="Tetratricopeptide repeat domain"/>
    <property type="match status" value="1"/>
</dbReference>
<gene>
    <name evidence="6" type="ORF">SSEG_02159</name>
</gene>
<keyword evidence="3" id="KW-0804">Transcription</keyword>
<dbReference type="eggNOG" id="COG2909">
    <property type="taxonomic scope" value="Bacteria"/>
</dbReference>
<dbReference type="InterPro" id="IPR027417">
    <property type="entry name" value="P-loop_NTPase"/>
</dbReference>
<dbReference type="SUPFAM" id="SSF46894">
    <property type="entry name" value="C-terminal effector domain of the bipartite response regulators"/>
    <property type="match status" value="1"/>
</dbReference>
<evidence type="ECO:0000256" key="2">
    <source>
        <dbReference type="ARBA" id="ARBA00023125"/>
    </source>
</evidence>
<reference evidence="6" key="1">
    <citation type="submission" date="2009-10" db="EMBL/GenBank/DDBJ databases">
        <title>The genome sequence of Streptomyces sviceus strain ATCC 29083.</title>
        <authorList>
            <consortium name="The Broad Institute Genome Sequencing Platform"/>
            <consortium name="Broad Institute Microbial Sequencing Center"/>
            <person name="Fischbach M."/>
            <person name="Godfrey P."/>
            <person name="Ward D."/>
            <person name="Young S."/>
            <person name="Zeng Q."/>
            <person name="Koehrsen M."/>
            <person name="Alvarado L."/>
            <person name="Berlin A.M."/>
            <person name="Bochicchio J."/>
            <person name="Borenstein D."/>
            <person name="Chapman S.B."/>
            <person name="Chen Z."/>
            <person name="Engels R."/>
            <person name="Freedman E."/>
            <person name="Gellesch M."/>
            <person name="Goldberg J."/>
            <person name="Griggs A."/>
            <person name="Gujja S."/>
            <person name="Heilman E.R."/>
            <person name="Heiman D.I."/>
            <person name="Hepburn T.A."/>
            <person name="Howarth C."/>
            <person name="Jen D."/>
            <person name="Larson L."/>
            <person name="Lewis B."/>
            <person name="Mehta T."/>
            <person name="Park D."/>
            <person name="Pearson M."/>
            <person name="Richards J."/>
            <person name="Roberts A."/>
            <person name="Saif S."/>
            <person name="Shea T.D."/>
            <person name="Shenoy N."/>
            <person name="Sisk P."/>
            <person name="Stolte C."/>
            <person name="Sykes S.N."/>
            <person name="Thomson T."/>
            <person name="Walk T."/>
            <person name="White J."/>
            <person name="Yandava C."/>
            <person name="Straight P."/>
            <person name="Clardy J."/>
            <person name="Hung D."/>
            <person name="Kolter R."/>
            <person name="Mekalanos J."/>
            <person name="Walker S."/>
            <person name="Walsh C.T."/>
            <person name="Wieland-Brown L.C."/>
            <person name="Haas B."/>
            <person name="Nusbaum C."/>
            <person name="Birren B."/>
        </authorList>
    </citation>
    <scope>NUCLEOTIDE SEQUENCE [LARGE SCALE GENOMIC DNA]</scope>
    <source>
        <strain evidence="6">ATCC 29083</strain>
    </source>
</reference>
<dbReference type="InterPro" id="IPR059106">
    <property type="entry name" value="WHD_MalT"/>
</dbReference>
<dbReference type="Pfam" id="PF00196">
    <property type="entry name" value="GerE"/>
    <property type="match status" value="1"/>
</dbReference>
<dbReference type="EMBL" id="CM000951">
    <property type="protein sequence ID" value="EDY55580.1"/>
    <property type="molecule type" value="Genomic_DNA"/>
</dbReference>
<dbReference type="GO" id="GO:0003677">
    <property type="term" value="F:DNA binding"/>
    <property type="evidence" value="ECO:0007669"/>
    <property type="project" value="UniProtKB-KW"/>
</dbReference>
<keyword evidence="7" id="KW-1185">Reference proteome</keyword>
<evidence type="ECO:0000313" key="7">
    <source>
        <dbReference type="Proteomes" id="UP000002785"/>
    </source>
</evidence>
<dbReference type="HOGENOM" id="CLU_006325_2_0_11"/>
<organism evidence="6 7">
    <name type="scientific">Streptomyces sviceus (strain ATCC 29083 / DSM 924 / JCM 4929 / NBRC 13980 / NCIMB 11184 / NRRL 5439 / UC 5370)</name>
    <dbReference type="NCBI Taxonomy" id="463191"/>
    <lineage>
        <taxon>Bacteria</taxon>
        <taxon>Bacillati</taxon>
        <taxon>Actinomycetota</taxon>
        <taxon>Actinomycetes</taxon>
        <taxon>Kitasatosporales</taxon>
        <taxon>Streptomycetaceae</taxon>
        <taxon>Streptomyces</taxon>
    </lineage>
</organism>
<feature type="domain" description="HTH luxR-type" evidence="5">
    <location>
        <begin position="789"/>
        <end position="854"/>
    </location>
</feature>
<dbReference type="eggNOG" id="COG2197">
    <property type="taxonomic scope" value="Bacteria"/>
</dbReference>
<keyword evidence="2" id="KW-0238">DNA-binding</keyword>
<dbReference type="GO" id="GO:0006355">
    <property type="term" value="P:regulation of DNA-templated transcription"/>
    <property type="evidence" value="ECO:0007669"/>
    <property type="project" value="InterPro"/>
</dbReference>
<dbReference type="Gene3D" id="3.40.50.300">
    <property type="entry name" value="P-loop containing nucleotide triphosphate hydrolases"/>
    <property type="match status" value="1"/>
</dbReference>
<feature type="region of interest" description="Disordered" evidence="4">
    <location>
        <begin position="1"/>
        <end position="35"/>
    </location>
</feature>
<dbReference type="InterPro" id="IPR016032">
    <property type="entry name" value="Sig_transdc_resp-reg_C-effctor"/>
</dbReference>
<dbReference type="SMART" id="SM00421">
    <property type="entry name" value="HTH_LUXR"/>
    <property type="match status" value="1"/>
</dbReference>
<dbReference type="CDD" id="cd06170">
    <property type="entry name" value="LuxR_C_like"/>
    <property type="match status" value="1"/>
</dbReference>